<evidence type="ECO:0000313" key="1">
    <source>
        <dbReference type="EMBL" id="PBK95508.1"/>
    </source>
</evidence>
<evidence type="ECO:0008006" key="3">
    <source>
        <dbReference type="Google" id="ProtNLM"/>
    </source>
</evidence>
<accession>A0A2H3DXD5</accession>
<evidence type="ECO:0000313" key="2">
    <source>
        <dbReference type="Proteomes" id="UP000217790"/>
    </source>
</evidence>
<organism evidence="1 2">
    <name type="scientific">Armillaria gallica</name>
    <name type="common">Bulbous honey fungus</name>
    <name type="synonym">Armillaria bulbosa</name>
    <dbReference type="NCBI Taxonomy" id="47427"/>
    <lineage>
        <taxon>Eukaryota</taxon>
        <taxon>Fungi</taxon>
        <taxon>Dikarya</taxon>
        <taxon>Basidiomycota</taxon>
        <taxon>Agaricomycotina</taxon>
        <taxon>Agaricomycetes</taxon>
        <taxon>Agaricomycetidae</taxon>
        <taxon>Agaricales</taxon>
        <taxon>Marasmiineae</taxon>
        <taxon>Physalacriaceae</taxon>
        <taxon>Armillaria</taxon>
    </lineage>
</organism>
<dbReference type="STRING" id="47427.A0A2H3DXD5"/>
<dbReference type="Proteomes" id="UP000217790">
    <property type="component" value="Unassembled WGS sequence"/>
</dbReference>
<dbReference type="OrthoDB" id="2104739at2759"/>
<gene>
    <name evidence="1" type="ORF">ARMGADRAFT_1164067</name>
</gene>
<dbReference type="EMBL" id="KZ293652">
    <property type="protein sequence ID" value="PBK95508.1"/>
    <property type="molecule type" value="Genomic_DNA"/>
</dbReference>
<proteinExistence type="predicted"/>
<dbReference type="AlphaFoldDB" id="A0A2H3DXD5"/>
<dbReference type="InParanoid" id="A0A2H3DXD5"/>
<name>A0A2H3DXD5_ARMGA</name>
<sequence>MMPLPQPSDFTAKSLPPNPFHLTAPVVHAAYNICLSLELRANLVVLPSEKHPSALLCVRVLGFTLIESPAQAINTDGSDHTLLALGKYYIQRLICLFKLVPSPDDALVRDGHHCLFNPNLYDATYAIENNATVTARNLRRQLSTLQCAHILTEGDDIESPSQWAASIWAPMYPPMNGHPLENMLTLSDTLRWFFDRLAIWLQPTDEPSTYTITSSEALLLEELPSRIITLTTLDPEALPPPNPAYLRIHAASCRIAHMSGAADYVEEVLREEKEIRVRVESMGHLAQDGSSADIITRNEYGLRPLVTLQKIEGAQTHYVQK</sequence>
<reference evidence="2" key="1">
    <citation type="journal article" date="2017" name="Nat. Ecol. Evol.">
        <title>Genome expansion and lineage-specific genetic innovations in the forest pathogenic fungi Armillaria.</title>
        <authorList>
            <person name="Sipos G."/>
            <person name="Prasanna A.N."/>
            <person name="Walter M.C."/>
            <person name="O'Connor E."/>
            <person name="Balint B."/>
            <person name="Krizsan K."/>
            <person name="Kiss B."/>
            <person name="Hess J."/>
            <person name="Varga T."/>
            <person name="Slot J."/>
            <person name="Riley R."/>
            <person name="Boka B."/>
            <person name="Rigling D."/>
            <person name="Barry K."/>
            <person name="Lee J."/>
            <person name="Mihaltcheva S."/>
            <person name="LaButti K."/>
            <person name="Lipzen A."/>
            <person name="Waldron R."/>
            <person name="Moloney N.M."/>
            <person name="Sperisen C."/>
            <person name="Kredics L."/>
            <person name="Vagvoelgyi C."/>
            <person name="Patrignani A."/>
            <person name="Fitzpatrick D."/>
            <person name="Nagy I."/>
            <person name="Doyle S."/>
            <person name="Anderson J.B."/>
            <person name="Grigoriev I.V."/>
            <person name="Gueldener U."/>
            <person name="Muensterkoetter M."/>
            <person name="Nagy L.G."/>
        </authorList>
    </citation>
    <scope>NUCLEOTIDE SEQUENCE [LARGE SCALE GENOMIC DNA]</scope>
    <source>
        <strain evidence="2">Ar21-2</strain>
    </source>
</reference>
<keyword evidence="2" id="KW-1185">Reference proteome</keyword>
<protein>
    <recommendedName>
        <fullName evidence="3">HNH nuclease domain-containing protein</fullName>
    </recommendedName>
</protein>